<dbReference type="RefSeq" id="WP_255325185.1">
    <property type="nucleotide sequence ID" value="NZ_BJMN01000015.1"/>
</dbReference>
<feature type="region of interest" description="Disordered" evidence="1">
    <location>
        <begin position="22"/>
        <end position="44"/>
    </location>
</feature>
<evidence type="ECO:0000256" key="1">
    <source>
        <dbReference type="SAM" id="MobiDB-lite"/>
    </source>
</evidence>
<dbReference type="AlphaFoldDB" id="A0A4Y3RHR8"/>
<evidence type="ECO:0000313" key="3">
    <source>
        <dbReference type="Proteomes" id="UP000315226"/>
    </source>
</evidence>
<proteinExistence type="predicted"/>
<name>A0A4Y3RHR8_9ACTN</name>
<organism evidence="2 3">
    <name type="scientific">Streptomyces gardneri</name>
    <dbReference type="NCBI Taxonomy" id="66892"/>
    <lineage>
        <taxon>Bacteria</taxon>
        <taxon>Bacillati</taxon>
        <taxon>Actinomycetota</taxon>
        <taxon>Actinomycetes</taxon>
        <taxon>Kitasatosporales</taxon>
        <taxon>Streptomycetaceae</taxon>
        <taxon>Streptomyces</taxon>
    </lineage>
</organism>
<sequence length="44" mass="4504">MNENAPSTPQTDGLLVAREAIAAARTRAQQESDGGSTGVSDTND</sequence>
<comment type="caution">
    <text evidence="2">The sequence shown here is derived from an EMBL/GenBank/DDBJ whole genome shotgun (WGS) entry which is preliminary data.</text>
</comment>
<feature type="compositionally biased region" description="Polar residues" evidence="1">
    <location>
        <begin position="29"/>
        <end position="44"/>
    </location>
</feature>
<dbReference type="EMBL" id="BJMN01000015">
    <property type="protein sequence ID" value="GEB57195.1"/>
    <property type="molecule type" value="Genomic_DNA"/>
</dbReference>
<keyword evidence="3" id="KW-1185">Reference proteome</keyword>
<protein>
    <submittedName>
        <fullName evidence="2">Uncharacterized protein</fullName>
    </submittedName>
</protein>
<dbReference type="Proteomes" id="UP000315226">
    <property type="component" value="Unassembled WGS sequence"/>
</dbReference>
<gene>
    <name evidence="2" type="ORF">SGA01_28000</name>
</gene>
<evidence type="ECO:0000313" key="2">
    <source>
        <dbReference type="EMBL" id="GEB57195.1"/>
    </source>
</evidence>
<reference evidence="2 3" key="1">
    <citation type="submission" date="2019-06" db="EMBL/GenBank/DDBJ databases">
        <title>Whole genome shotgun sequence of Streptomyces gardneri NBRC 12865.</title>
        <authorList>
            <person name="Hosoyama A."/>
            <person name="Uohara A."/>
            <person name="Ohji S."/>
            <person name="Ichikawa N."/>
        </authorList>
    </citation>
    <scope>NUCLEOTIDE SEQUENCE [LARGE SCALE GENOMIC DNA]</scope>
    <source>
        <strain evidence="2 3">NBRC 12865</strain>
    </source>
</reference>
<accession>A0A4Y3RHR8</accession>